<evidence type="ECO:0000313" key="1">
    <source>
        <dbReference type="EMBL" id="TCU15114.1"/>
    </source>
</evidence>
<proteinExistence type="predicted"/>
<gene>
    <name evidence="1" type="ORF">EV132_10713</name>
</gene>
<reference evidence="1 2" key="1">
    <citation type="submission" date="2019-03" db="EMBL/GenBank/DDBJ databases">
        <title>Genomic Encyclopedia of Type Strains, Phase IV (KMG-V): Genome sequencing to study the core and pangenomes of soil and plant-associated prokaryotes.</title>
        <authorList>
            <person name="Whitman W."/>
        </authorList>
    </citation>
    <scope>NUCLEOTIDE SEQUENCE [LARGE SCALE GENOMIC DNA]</scope>
    <source>
        <strain evidence="1 2">Hc14</strain>
    </source>
</reference>
<accession>A0A4R3Q3W9</accession>
<comment type="caution">
    <text evidence="1">The sequence shown here is derived from an EMBL/GenBank/DDBJ whole genome shotgun (WGS) entry which is preliminary data.</text>
</comment>
<dbReference type="RefSeq" id="WP_132563063.1">
    <property type="nucleotide sequence ID" value="NZ_SMBH01000007.1"/>
</dbReference>
<evidence type="ECO:0000313" key="2">
    <source>
        <dbReference type="Proteomes" id="UP000294576"/>
    </source>
</evidence>
<sequence>MRELIAVETAKGIAEAISEWVGAFESLGIKVSGGERPVWWIEDLGVWIKSRGEVGAKGKYWNALGTELTPEV</sequence>
<protein>
    <submittedName>
        <fullName evidence="1">Uncharacterized protein</fullName>
    </submittedName>
</protein>
<organism evidence="1 2">
    <name type="scientific">Rhizobium sullae</name>
    <name type="common">Rhizobium hedysari</name>
    <dbReference type="NCBI Taxonomy" id="50338"/>
    <lineage>
        <taxon>Bacteria</taxon>
        <taxon>Pseudomonadati</taxon>
        <taxon>Pseudomonadota</taxon>
        <taxon>Alphaproteobacteria</taxon>
        <taxon>Hyphomicrobiales</taxon>
        <taxon>Rhizobiaceae</taxon>
        <taxon>Rhizobium/Agrobacterium group</taxon>
        <taxon>Rhizobium</taxon>
    </lineage>
</organism>
<dbReference type="AlphaFoldDB" id="A0A4R3Q3W9"/>
<dbReference type="Proteomes" id="UP000294576">
    <property type="component" value="Unassembled WGS sequence"/>
</dbReference>
<name>A0A4R3Q3W9_RHISU</name>
<dbReference type="EMBL" id="SMBH01000007">
    <property type="protein sequence ID" value="TCU15114.1"/>
    <property type="molecule type" value="Genomic_DNA"/>
</dbReference>